<sequence length="118" mass="13111">TRPLRSSSRSASDAGFIGLLNEPTNLDSSRERSMSAVLTGLLDIEEPLLSLLKFVGYILFNVSISDFVFFKILHSCARQNINLEFEVSVSSSEFSFGINPVSVDLFAFFGIARHFNKI</sequence>
<dbReference type="EnsemblMetazoa" id="GPPI003429-RA">
    <property type="protein sequence ID" value="GPPI003429-PA"/>
    <property type="gene ID" value="GPPI003429"/>
</dbReference>
<name>A0A1B0AP12_9MUSC</name>
<accession>A0A1B0AP12</accession>
<dbReference type="AlphaFoldDB" id="A0A1B0AP12"/>
<dbReference type="SUPFAM" id="SSF116965">
    <property type="entry name" value="Hypothetical protein MPN330"/>
    <property type="match status" value="1"/>
</dbReference>
<proteinExistence type="predicted"/>
<dbReference type="Proteomes" id="UP000092460">
    <property type="component" value="Unassembled WGS sequence"/>
</dbReference>
<reference evidence="2" key="1">
    <citation type="submission" date="2015-01" db="EMBL/GenBank/DDBJ databases">
        <authorList>
            <person name="Aksoy S."/>
            <person name="Warren W."/>
            <person name="Wilson R.K."/>
        </authorList>
    </citation>
    <scope>NUCLEOTIDE SEQUENCE [LARGE SCALE GENOMIC DNA]</scope>
    <source>
        <strain evidence="2">IAEA</strain>
    </source>
</reference>
<organism evidence="1 2">
    <name type="scientific">Glossina palpalis gambiensis</name>
    <dbReference type="NCBI Taxonomy" id="67801"/>
    <lineage>
        <taxon>Eukaryota</taxon>
        <taxon>Metazoa</taxon>
        <taxon>Ecdysozoa</taxon>
        <taxon>Arthropoda</taxon>
        <taxon>Hexapoda</taxon>
        <taxon>Insecta</taxon>
        <taxon>Pterygota</taxon>
        <taxon>Neoptera</taxon>
        <taxon>Endopterygota</taxon>
        <taxon>Diptera</taxon>
        <taxon>Brachycera</taxon>
        <taxon>Muscomorpha</taxon>
        <taxon>Hippoboscoidea</taxon>
        <taxon>Glossinidae</taxon>
        <taxon>Glossina</taxon>
    </lineage>
</organism>
<evidence type="ECO:0000313" key="2">
    <source>
        <dbReference type="Proteomes" id="UP000092460"/>
    </source>
</evidence>
<evidence type="ECO:0000313" key="1">
    <source>
        <dbReference type="EnsemblMetazoa" id="GPPI003429-PA"/>
    </source>
</evidence>
<dbReference type="EMBL" id="JXJN01001110">
    <property type="status" value="NOT_ANNOTATED_CDS"/>
    <property type="molecule type" value="Genomic_DNA"/>
</dbReference>
<reference evidence="1" key="2">
    <citation type="submission" date="2020-05" db="UniProtKB">
        <authorList>
            <consortium name="EnsemblMetazoa"/>
        </authorList>
    </citation>
    <scope>IDENTIFICATION</scope>
    <source>
        <strain evidence="1">IAEA</strain>
    </source>
</reference>
<dbReference type="VEuPathDB" id="VectorBase:GPPI003429"/>
<keyword evidence="2" id="KW-1185">Reference proteome</keyword>
<protein>
    <submittedName>
        <fullName evidence="1">Uncharacterized protein</fullName>
    </submittedName>
</protein>